<dbReference type="PANTHER" id="PTHR45913">
    <property type="entry name" value="EPM2A-INTERACTING PROTEIN 1"/>
    <property type="match status" value="1"/>
</dbReference>
<dbReference type="AlphaFoldDB" id="A0A4Y2CCE8"/>
<organism evidence="1 2">
    <name type="scientific">Araneus ventricosus</name>
    <name type="common">Orbweaver spider</name>
    <name type="synonym">Epeira ventricosa</name>
    <dbReference type="NCBI Taxonomy" id="182803"/>
    <lineage>
        <taxon>Eukaryota</taxon>
        <taxon>Metazoa</taxon>
        <taxon>Ecdysozoa</taxon>
        <taxon>Arthropoda</taxon>
        <taxon>Chelicerata</taxon>
        <taxon>Arachnida</taxon>
        <taxon>Araneae</taxon>
        <taxon>Araneomorphae</taxon>
        <taxon>Entelegynae</taxon>
        <taxon>Araneoidea</taxon>
        <taxon>Araneidae</taxon>
        <taxon>Araneus</taxon>
    </lineage>
</organism>
<proteinExistence type="predicted"/>
<dbReference type="EMBL" id="BGPR01000163">
    <property type="protein sequence ID" value="GBM01005.1"/>
    <property type="molecule type" value="Genomic_DNA"/>
</dbReference>
<protein>
    <recommendedName>
        <fullName evidence="3">Zinc finger BED domain-containing protein 5</fullName>
    </recommendedName>
</protein>
<evidence type="ECO:0000313" key="2">
    <source>
        <dbReference type="Proteomes" id="UP000499080"/>
    </source>
</evidence>
<comment type="caution">
    <text evidence="1">The sequence shown here is derived from an EMBL/GenBank/DDBJ whole genome shotgun (WGS) entry which is preliminary data.</text>
</comment>
<accession>A0A4Y2CCE8</accession>
<reference evidence="1 2" key="1">
    <citation type="journal article" date="2019" name="Sci. Rep.">
        <title>Orb-weaving spider Araneus ventricosus genome elucidates the spidroin gene catalogue.</title>
        <authorList>
            <person name="Kono N."/>
            <person name="Nakamura H."/>
            <person name="Ohtoshi R."/>
            <person name="Moran D.A.P."/>
            <person name="Shinohara A."/>
            <person name="Yoshida Y."/>
            <person name="Fujiwara M."/>
            <person name="Mori M."/>
            <person name="Tomita M."/>
            <person name="Arakawa K."/>
        </authorList>
    </citation>
    <scope>NUCLEOTIDE SEQUENCE [LARGE SCALE GENOMIC DNA]</scope>
</reference>
<gene>
    <name evidence="1" type="ORF">AVEN_55518_1</name>
</gene>
<sequence>MVDIFEKLNDLNLSLQGESTNILASSSKIEAFKNKLILWQGELNKNNVDMFPCFSEFTKENNIDFLSFENIISRHMIKLGENFSKWFGKFPANEFGWIRDPFCFDAFESNIPLNEKEQLIEVSSDETLRIQFKSLTFQKL</sequence>
<evidence type="ECO:0000313" key="1">
    <source>
        <dbReference type="EMBL" id="GBM01005.1"/>
    </source>
</evidence>
<keyword evidence="2" id="KW-1185">Reference proteome</keyword>
<evidence type="ECO:0008006" key="3">
    <source>
        <dbReference type="Google" id="ProtNLM"/>
    </source>
</evidence>
<dbReference type="OrthoDB" id="6423979at2759"/>
<dbReference type="Proteomes" id="UP000499080">
    <property type="component" value="Unassembled WGS sequence"/>
</dbReference>
<name>A0A4Y2CCE8_ARAVE</name>
<dbReference type="PANTHER" id="PTHR45913:SF19">
    <property type="entry name" value="LOW QUALITY PROTEIN: ZINC FINGER BED DOMAIN-CONTAINING PROTEIN 5-LIKE"/>
    <property type="match status" value="1"/>
</dbReference>